<gene>
    <name evidence="1" type="ORF">GTA51_20130</name>
</gene>
<evidence type="ECO:0000313" key="2">
    <source>
        <dbReference type="Proteomes" id="UP000482487"/>
    </source>
</evidence>
<dbReference type="AlphaFoldDB" id="A0A7C9NME3"/>
<accession>A0A7C9NME3</accession>
<dbReference type="Proteomes" id="UP000482487">
    <property type="component" value="Unassembled WGS sequence"/>
</dbReference>
<reference evidence="1 2" key="1">
    <citation type="submission" date="2020-01" db="EMBL/GenBank/DDBJ databases">
        <title>Genome sequence of Desulfovibrio aerotolerans DSM 16695(T).</title>
        <authorList>
            <person name="Karnachuk O."/>
            <person name="Avakyan M."/>
            <person name="Mardanov A."/>
            <person name="Kadnikov V."/>
            <person name="Ravin N."/>
        </authorList>
    </citation>
    <scope>NUCLEOTIDE SEQUENCE [LARGE SCALE GENOMIC DNA]</scope>
    <source>
        <strain evidence="1 2">DSM 16695</strain>
    </source>
</reference>
<keyword evidence="2" id="KW-1185">Reference proteome</keyword>
<dbReference type="OrthoDB" id="1493862at2"/>
<name>A0A7C9NME3_9BACT</name>
<sequence length="170" mass="20132">MTPVVSAHNLDHNMNKFRLASRMIFNTFFHVENPYENDGWVLEERFCEIEEVLFQKLVTEPEGLMPVVYGDIQEEIAVRLRSGDRASIMINRDVKGGYWDYPIKEITQETELVFIMFFDWDSLEYRDNRYARVRIKRWPSHPEVTGKDGLIETQSISFVKIKQEDDLHPS</sequence>
<organism evidence="1 2">
    <name type="scientific">Solidesulfovibrio aerotolerans</name>
    <dbReference type="NCBI Taxonomy" id="295255"/>
    <lineage>
        <taxon>Bacteria</taxon>
        <taxon>Pseudomonadati</taxon>
        <taxon>Thermodesulfobacteriota</taxon>
        <taxon>Desulfovibrionia</taxon>
        <taxon>Desulfovibrionales</taxon>
        <taxon>Desulfovibrionaceae</taxon>
        <taxon>Solidesulfovibrio</taxon>
    </lineage>
</organism>
<comment type="caution">
    <text evidence="1">The sequence shown here is derived from an EMBL/GenBank/DDBJ whole genome shotgun (WGS) entry which is preliminary data.</text>
</comment>
<proteinExistence type="predicted"/>
<protein>
    <submittedName>
        <fullName evidence="1">Uncharacterized protein</fullName>
    </submittedName>
</protein>
<dbReference type="RefSeq" id="WP_160964270.1">
    <property type="nucleotide sequence ID" value="NZ_WVUD01000097.1"/>
</dbReference>
<dbReference type="EMBL" id="WVUD01000097">
    <property type="protein sequence ID" value="MYL85396.1"/>
    <property type="molecule type" value="Genomic_DNA"/>
</dbReference>
<evidence type="ECO:0000313" key="1">
    <source>
        <dbReference type="EMBL" id="MYL85396.1"/>
    </source>
</evidence>